<dbReference type="Proteomes" id="UP001470230">
    <property type="component" value="Unassembled WGS sequence"/>
</dbReference>
<feature type="coiled-coil region" evidence="1">
    <location>
        <begin position="1063"/>
        <end position="1090"/>
    </location>
</feature>
<feature type="region of interest" description="Disordered" evidence="2">
    <location>
        <begin position="142"/>
        <end position="637"/>
    </location>
</feature>
<evidence type="ECO:0000256" key="2">
    <source>
        <dbReference type="SAM" id="MobiDB-lite"/>
    </source>
</evidence>
<evidence type="ECO:0000256" key="1">
    <source>
        <dbReference type="SAM" id="Coils"/>
    </source>
</evidence>
<feature type="compositionally biased region" description="Polar residues" evidence="2">
    <location>
        <begin position="459"/>
        <end position="473"/>
    </location>
</feature>
<keyword evidence="1" id="KW-0175">Coiled coil</keyword>
<feature type="compositionally biased region" description="Acidic residues" evidence="2">
    <location>
        <begin position="1133"/>
        <end position="1148"/>
    </location>
</feature>
<feature type="compositionally biased region" description="Polar residues" evidence="2">
    <location>
        <begin position="390"/>
        <end position="426"/>
    </location>
</feature>
<comment type="caution">
    <text evidence="3">The sequence shown here is derived from an EMBL/GenBank/DDBJ whole genome shotgun (WGS) entry which is preliminary data.</text>
</comment>
<feature type="compositionally biased region" description="Polar residues" evidence="2">
    <location>
        <begin position="531"/>
        <end position="544"/>
    </location>
</feature>
<protein>
    <recommendedName>
        <fullName evidence="5">Doublecortin domain-containing protein</fullName>
    </recommendedName>
</protein>
<evidence type="ECO:0000313" key="3">
    <source>
        <dbReference type="EMBL" id="KAK8898785.1"/>
    </source>
</evidence>
<feature type="compositionally biased region" description="Polar residues" evidence="2">
    <location>
        <begin position="295"/>
        <end position="315"/>
    </location>
</feature>
<name>A0ABR2L5Z2_9EUKA</name>
<gene>
    <name evidence="3" type="ORF">M9Y10_001077</name>
</gene>
<feature type="compositionally biased region" description="Basic and acidic residues" evidence="2">
    <location>
        <begin position="1113"/>
        <end position="1124"/>
    </location>
</feature>
<dbReference type="InterPro" id="IPR027417">
    <property type="entry name" value="P-loop_NTPase"/>
</dbReference>
<proteinExistence type="predicted"/>
<dbReference type="SUPFAM" id="SSF52540">
    <property type="entry name" value="P-loop containing nucleoside triphosphate hydrolases"/>
    <property type="match status" value="1"/>
</dbReference>
<feature type="compositionally biased region" description="Polar residues" evidence="2">
    <location>
        <begin position="341"/>
        <end position="358"/>
    </location>
</feature>
<feature type="region of interest" description="Disordered" evidence="2">
    <location>
        <begin position="1113"/>
        <end position="1148"/>
    </location>
</feature>
<feature type="compositionally biased region" description="Polar residues" evidence="2">
    <location>
        <begin position="439"/>
        <end position="450"/>
    </location>
</feature>
<feature type="compositionally biased region" description="Polar residues" evidence="2">
    <location>
        <begin position="482"/>
        <end position="498"/>
    </location>
</feature>
<evidence type="ECO:0008006" key="5">
    <source>
        <dbReference type="Google" id="ProtNLM"/>
    </source>
</evidence>
<feature type="compositionally biased region" description="Acidic residues" evidence="2">
    <location>
        <begin position="220"/>
        <end position="231"/>
    </location>
</feature>
<feature type="compositionally biased region" description="Polar residues" evidence="2">
    <location>
        <begin position="577"/>
        <end position="634"/>
    </location>
</feature>
<evidence type="ECO:0000313" key="4">
    <source>
        <dbReference type="Proteomes" id="UP001470230"/>
    </source>
</evidence>
<reference evidence="3 4" key="1">
    <citation type="submission" date="2024-04" db="EMBL/GenBank/DDBJ databases">
        <title>Tritrichomonas musculus Genome.</title>
        <authorList>
            <person name="Alves-Ferreira E."/>
            <person name="Grigg M."/>
            <person name="Lorenzi H."/>
            <person name="Galac M."/>
        </authorList>
    </citation>
    <scope>NUCLEOTIDE SEQUENCE [LARGE SCALE GENOMIC DNA]</scope>
    <source>
        <strain evidence="3 4">EAF2021</strain>
    </source>
</reference>
<feature type="region of interest" description="Disordered" evidence="2">
    <location>
        <begin position="650"/>
        <end position="675"/>
    </location>
</feature>
<organism evidence="3 4">
    <name type="scientific">Tritrichomonas musculus</name>
    <dbReference type="NCBI Taxonomy" id="1915356"/>
    <lineage>
        <taxon>Eukaryota</taxon>
        <taxon>Metamonada</taxon>
        <taxon>Parabasalia</taxon>
        <taxon>Tritrichomonadida</taxon>
        <taxon>Tritrichomonadidae</taxon>
        <taxon>Tritrichomonas</taxon>
    </lineage>
</organism>
<feature type="compositionally biased region" description="Polar residues" evidence="2">
    <location>
        <begin position="185"/>
        <end position="201"/>
    </location>
</feature>
<feature type="compositionally biased region" description="Polar residues" evidence="2">
    <location>
        <begin position="508"/>
        <end position="518"/>
    </location>
</feature>
<feature type="compositionally biased region" description="Low complexity" evidence="2">
    <location>
        <begin position="277"/>
        <end position="294"/>
    </location>
</feature>
<feature type="compositionally biased region" description="Polar residues" evidence="2">
    <location>
        <begin position="367"/>
        <end position="380"/>
    </location>
</feature>
<feature type="compositionally biased region" description="Basic residues" evidence="2">
    <location>
        <begin position="154"/>
        <end position="168"/>
    </location>
</feature>
<keyword evidence="4" id="KW-1185">Reference proteome</keyword>
<dbReference type="EMBL" id="JAPFFF010000001">
    <property type="protein sequence ID" value="KAK8898785.1"/>
    <property type="molecule type" value="Genomic_DNA"/>
</dbReference>
<accession>A0ABR2L5Z2</accession>
<feature type="compositionally biased region" description="Low complexity" evidence="2">
    <location>
        <begin position="320"/>
        <end position="340"/>
    </location>
</feature>
<feature type="compositionally biased region" description="Polar residues" evidence="2">
    <location>
        <begin position="554"/>
        <end position="567"/>
    </location>
</feature>
<sequence length="1148" mass="129800">MTDNYQPKATISISYIYLKLKGSQDNRSKRIPFPRKFENLLKTAKSFFDGVIEVNSIFDENGNQIQSIDQVVPGCTVYASSLNPDDYDEIAVKKPPQSPMKSQKTVMAQNSFNRLFGNSNVDEIQPPEENDYKDVNLYDENEIDNEQIDDQYRTRKKFVSPSLKKAKKAEKEATKKGNKAKKGVNSVSETESTTMNSNKTGKLQKKPAAQMAKTYQPKDFDDDVDYDEDEIVSQTSQIVEPKKPKRKLSSKPSALPEPEKSPSPAKNTLKFPSPRAKSTPNNNNSTPRTPKSSPAASRNSNADYMQDVNNTQDNVEYQYEDYINQNDNNSNYNYEENLQNTYSRGQQDKQSNASNRSGSVRARKDYPTQQDNQSNASMRSGSIRLKRDSSVPQDDQSNASNRSGSVKGQRDFSFQQDWQSNASNKSGPIRSKRDYQFPQDDQSNASNRSGSIRAKKDSSVPQDNQSNASNRSGSIRAKKDSSVPQDDQSNASNRSGSVKGQRDFSFPQDRQSNASNRSGPIRSKRDYQFPQDDQSNASNRSNTIRSKRDYQFPQDDQSNARNRSGSIRANRDFSIPRDNQSNASNRSNSMRTTENTLSTPKSSQKRSQIPRPTNKSPVLNEAQTPTPQAQSNAQPVEKQKAMTLVVNPNRGLSSEQSSNAPSVLSMSAASDRNSQALDDDIGVEEGNEYLQNVIDETVEPGALQNVLDESLELLPECSSALQKLPELERQQKVYWYKQGLKIAESQNLPPIPEKAFGVEEMVSKARSLLTEHRFPRKSGVSYRLNFGIIGPQGSGKSVFLRVFIEELLADLASNDEWKDTFIFMLDLCNIVTYATNHLQFYKAIVAMTMQSVMWVCPTLIPHIVMIQKMFDDVTNYTSPPKFGTAFSLDPETQRIAAELQIIINKLSIIWNDEECLTEWINSIVYLPMLVSKALGFKKCIYILDHYDFADTFFSPTNTKFADSPNQINLIDIYNFALVHCNFIISCSSQHDFLNLIEQVPEEEQLKPQFQLVSTIGLIKEDTYEDKQITIGFSDDTFPTSFTCAICGGIPMLQHLWNEINQCLDILESNNQEEEEIMEELRDNLNVQVQSAMKLFFTDEDGQQRVHEVVSVRRKTIQDKNKTNDNNKANDNNNNDDNDTYNEADDDNY</sequence>